<dbReference type="AlphaFoldDB" id="A0A540N8H6"/>
<reference evidence="1 2" key="1">
    <citation type="journal article" date="2019" name="G3 (Bethesda)">
        <title>Sequencing of a Wild Apple (Malus baccata) Genome Unravels the Differences Between Cultivated and Wild Apple Species Regarding Disease Resistance and Cold Tolerance.</title>
        <authorList>
            <person name="Chen X."/>
        </authorList>
    </citation>
    <scope>NUCLEOTIDE SEQUENCE [LARGE SCALE GENOMIC DNA]</scope>
    <source>
        <strain evidence="2">cv. Shandingzi</strain>
        <tissue evidence="1">Leaves</tissue>
    </source>
</reference>
<sequence length="111" mass="12375">MQHSGHLINQQFKCSIQNYAYVGWKYFMSNLEITCHGKEHTSRAADCLSSTATALPSNSNNNNMQYASVFFSTPVWCLLSQSCQGWSAGGEMDELPSTTLEEALAWGKRKT</sequence>
<gene>
    <name evidence="1" type="ORF">C1H46_007000</name>
</gene>
<accession>A0A540N8H6</accession>
<dbReference type="EMBL" id="VIEB01000087">
    <property type="protein sequence ID" value="TQE07347.1"/>
    <property type="molecule type" value="Genomic_DNA"/>
</dbReference>
<comment type="caution">
    <text evidence="1">The sequence shown here is derived from an EMBL/GenBank/DDBJ whole genome shotgun (WGS) entry which is preliminary data.</text>
</comment>
<protein>
    <submittedName>
        <fullName evidence="1">Uncharacterized protein</fullName>
    </submittedName>
</protein>
<dbReference type="Proteomes" id="UP000315295">
    <property type="component" value="Unassembled WGS sequence"/>
</dbReference>
<evidence type="ECO:0000313" key="1">
    <source>
        <dbReference type="EMBL" id="TQE07347.1"/>
    </source>
</evidence>
<proteinExistence type="predicted"/>
<name>A0A540N8H6_MALBA</name>
<organism evidence="1 2">
    <name type="scientific">Malus baccata</name>
    <name type="common">Siberian crab apple</name>
    <name type="synonym">Pyrus baccata</name>
    <dbReference type="NCBI Taxonomy" id="106549"/>
    <lineage>
        <taxon>Eukaryota</taxon>
        <taxon>Viridiplantae</taxon>
        <taxon>Streptophyta</taxon>
        <taxon>Embryophyta</taxon>
        <taxon>Tracheophyta</taxon>
        <taxon>Spermatophyta</taxon>
        <taxon>Magnoliopsida</taxon>
        <taxon>eudicotyledons</taxon>
        <taxon>Gunneridae</taxon>
        <taxon>Pentapetalae</taxon>
        <taxon>rosids</taxon>
        <taxon>fabids</taxon>
        <taxon>Rosales</taxon>
        <taxon>Rosaceae</taxon>
        <taxon>Amygdaloideae</taxon>
        <taxon>Maleae</taxon>
        <taxon>Malus</taxon>
    </lineage>
</organism>
<evidence type="ECO:0000313" key="2">
    <source>
        <dbReference type="Proteomes" id="UP000315295"/>
    </source>
</evidence>
<keyword evidence="2" id="KW-1185">Reference proteome</keyword>